<proteinExistence type="predicted"/>
<dbReference type="InterPro" id="IPR036703">
    <property type="entry name" value="MOB_kinase_act_sf"/>
</dbReference>
<accession>A0AAV7Y6D0</accession>
<name>A0AAV7Y6D0_9EUKA</name>
<feature type="compositionally biased region" description="Basic and acidic residues" evidence="1">
    <location>
        <begin position="112"/>
        <end position="128"/>
    </location>
</feature>
<protein>
    <submittedName>
        <fullName evidence="2">Mob-like protein phocein</fullName>
    </submittedName>
</protein>
<comment type="caution">
    <text evidence="2">The sequence shown here is derived from an EMBL/GenBank/DDBJ whole genome shotgun (WGS) entry which is preliminary data.</text>
</comment>
<organism evidence="2 3">
    <name type="scientific">Anaeramoeba flamelloides</name>
    <dbReference type="NCBI Taxonomy" id="1746091"/>
    <lineage>
        <taxon>Eukaryota</taxon>
        <taxon>Metamonada</taxon>
        <taxon>Anaeramoebidae</taxon>
        <taxon>Anaeramoeba</taxon>
    </lineage>
</organism>
<evidence type="ECO:0000313" key="2">
    <source>
        <dbReference type="EMBL" id="KAJ3424415.1"/>
    </source>
</evidence>
<dbReference type="Gene3D" id="1.20.140.30">
    <property type="entry name" value="MOB kinase activator"/>
    <property type="match status" value="1"/>
</dbReference>
<dbReference type="AlphaFoldDB" id="A0AAV7Y6D0"/>
<feature type="compositionally biased region" description="Basic and acidic residues" evidence="1">
    <location>
        <begin position="144"/>
        <end position="158"/>
    </location>
</feature>
<evidence type="ECO:0000256" key="1">
    <source>
        <dbReference type="SAM" id="MobiDB-lite"/>
    </source>
</evidence>
<evidence type="ECO:0000313" key="3">
    <source>
        <dbReference type="Proteomes" id="UP001146793"/>
    </source>
</evidence>
<dbReference type="SUPFAM" id="SSF101152">
    <property type="entry name" value="Mob1/phocein"/>
    <property type="match status" value="1"/>
</dbReference>
<feature type="region of interest" description="Disordered" evidence="1">
    <location>
        <begin position="109"/>
        <end position="158"/>
    </location>
</feature>
<dbReference type="EMBL" id="JANTQA010000072">
    <property type="protein sequence ID" value="KAJ3424415.1"/>
    <property type="molecule type" value="Genomic_DNA"/>
</dbReference>
<gene>
    <name evidence="2" type="ORF">M0812_29136</name>
</gene>
<dbReference type="Proteomes" id="UP001146793">
    <property type="component" value="Unassembled WGS sequence"/>
</dbReference>
<sequence>MKKKQRIRKGCKRKQITKITNSIQTVDMNNIESHNGNETKSQKNKKQVRQLLKQYTKSNINKKSFPSRPNEIDVGTWKYESLRFFTIHLGNVLNVFSNTFAEFDLQSGSLETDNKNNDPDKTKNDKITKKSALKQNQAIANDGNENKKDNGNDSHKNDNQQEKLQKSIYLYNFQKYLISKTNNKTGLIDECYSLIERSLFMLNDDNKFPINQEVPIYSHKYFKTITRILNRIFNSIYFNQKRLFFYIEKQYLLYSRFHNFINTFKLLPNYLQNIDF</sequence>
<reference evidence="2" key="1">
    <citation type="submission" date="2022-08" db="EMBL/GenBank/DDBJ databases">
        <title>Novel sulphate-reducing endosymbionts in the free-living metamonad Anaeramoeba.</title>
        <authorList>
            <person name="Jerlstrom-Hultqvist J."/>
            <person name="Cepicka I."/>
            <person name="Gallot-Lavallee L."/>
            <person name="Salas-Leiva D."/>
            <person name="Curtis B.A."/>
            <person name="Zahonova K."/>
            <person name="Pipaliya S."/>
            <person name="Dacks J."/>
            <person name="Roger A.J."/>
        </authorList>
    </citation>
    <scope>NUCLEOTIDE SEQUENCE</scope>
    <source>
        <strain evidence="2">Busselton2</strain>
    </source>
</reference>